<reference evidence="1 2" key="1">
    <citation type="submission" date="2015-12" db="EMBL/GenBank/DDBJ databases">
        <title>Genome sequence of Aneurinibacillus soli.</title>
        <authorList>
            <person name="Lee J.S."/>
            <person name="Lee K.C."/>
            <person name="Kim K.K."/>
            <person name="Lee B.W."/>
        </authorList>
    </citation>
    <scope>NUCLEOTIDE SEQUENCE [LARGE SCALE GENOMIC DNA]</scope>
    <source>
        <strain evidence="1 2">CB4</strain>
    </source>
</reference>
<dbReference type="InterPro" id="IPR044855">
    <property type="entry name" value="CoA-Trfase_III_dom3_sf"/>
</dbReference>
<dbReference type="AlphaFoldDB" id="A0A0U4WIE6"/>
<gene>
    <name evidence="1" type="primary">frc</name>
    <name evidence="1" type="ORF">CB4_02519</name>
</gene>
<dbReference type="EC" id="2.8.3.16" evidence="1"/>
<dbReference type="Proteomes" id="UP000217696">
    <property type="component" value="Chromosome"/>
</dbReference>
<evidence type="ECO:0000313" key="2">
    <source>
        <dbReference type="Proteomes" id="UP000217696"/>
    </source>
</evidence>
<keyword evidence="1" id="KW-0808">Transferase</keyword>
<dbReference type="RefSeq" id="WP_096466108.1">
    <property type="nucleotide sequence ID" value="NZ_AP017312.1"/>
</dbReference>
<organism evidence="1 2">
    <name type="scientific">Aneurinibacillus soli</name>
    <dbReference type="NCBI Taxonomy" id="1500254"/>
    <lineage>
        <taxon>Bacteria</taxon>
        <taxon>Bacillati</taxon>
        <taxon>Bacillota</taxon>
        <taxon>Bacilli</taxon>
        <taxon>Bacillales</taxon>
        <taxon>Paenibacillaceae</taxon>
        <taxon>Aneurinibacillus group</taxon>
        <taxon>Aneurinibacillus</taxon>
    </lineage>
</organism>
<dbReference type="InterPro" id="IPR023606">
    <property type="entry name" value="CoA-Trfase_III_dom_1_sf"/>
</dbReference>
<dbReference type="EMBL" id="AP017312">
    <property type="protein sequence ID" value="BAU28345.1"/>
    <property type="molecule type" value="Genomic_DNA"/>
</dbReference>
<dbReference type="KEGG" id="asoc:CB4_02519"/>
<name>A0A0U4WIE6_9BACL</name>
<protein>
    <submittedName>
        <fullName evidence="1">Formyl-coenzyme A transferase</fullName>
        <ecNumber evidence="1">2.8.3.16</ecNumber>
    </submittedName>
</protein>
<dbReference type="Pfam" id="PF02515">
    <property type="entry name" value="CoA_transf_3"/>
    <property type="match status" value="1"/>
</dbReference>
<dbReference type="InterPro" id="IPR050509">
    <property type="entry name" value="CoA-transferase_III"/>
</dbReference>
<dbReference type="OrthoDB" id="9797653at2"/>
<dbReference type="PANTHER" id="PTHR48228">
    <property type="entry name" value="SUCCINYL-COA--D-CITRAMALATE COA-TRANSFERASE"/>
    <property type="match status" value="1"/>
</dbReference>
<dbReference type="GO" id="GO:0033608">
    <property type="term" value="F:formyl-CoA transferase activity"/>
    <property type="evidence" value="ECO:0007669"/>
    <property type="project" value="UniProtKB-EC"/>
</dbReference>
<dbReference type="InterPro" id="IPR003673">
    <property type="entry name" value="CoA-Trfase_fam_III"/>
</dbReference>
<dbReference type="Gene3D" id="3.30.1540.10">
    <property type="entry name" value="formyl-coa transferase, domain 3"/>
    <property type="match status" value="1"/>
</dbReference>
<dbReference type="PANTHER" id="PTHR48228:SF5">
    <property type="entry name" value="ALPHA-METHYLACYL-COA RACEMASE"/>
    <property type="match status" value="1"/>
</dbReference>
<sequence>MREALKGIHVLDFTRLLPGPLCSMYLADYGADVVKIEDPQMGDYARDMEPMLSGVGALYQLLNRDKRSITLNLGHEEARAAARKLIADADVVLESFRPGVMRKFGLDYETMQELNPRLIYVSLTGYGQTGPYAKKAGHDLNFIGFTGLLHETIHARGKAHAALPAVQIADIGGGALHAVNAVLLALVKRGVSGHGAYLDVAMTDGVLPFMIPPLGYHLAGQESGVATFNPLTGSLACYDVYETKDGQWMALGALEEKFWKRFCEVSGVAPHLPDHWAEDKQTAIREDVSAYFQAHTRAELVDRFAAEDVCLTPVLSIAEAMDDPHMTERAAFWTRPDADAVTEIKNPLLDRASADASFPPARGLHTDEVLRAYGYEDDVLREFRERGII</sequence>
<keyword evidence="2" id="KW-1185">Reference proteome</keyword>
<dbReference type="SUPFAM" id="SSF89796">
    <property type="entry name" value="CoA-transferase family III (CaiB/BaiF)"/>
    <property type="match status" value="1"/>
</dbReference>
<proteinExistence type="predicted"/>
<accession>A0A0U4WIE6</accession>
<dbReference type="Gene3D" id="3.40.50.10540">
    <property type="entry name" value="Crotonobetainyl-coa:carnitine coa-transferase, domain 1"/>
    <property type="match status" value="1"/>
</dbReference>
<evidence type="ECO:0000313" key="1">
    <source>
        <dbReference type="EMBL" id="BAU28345.1"/>
    </source>
</evidence>